<dbReference type="GO" id="GO:1990423">
    <property type="term" value="C:RZZ complex"/>
    <property type="evidence" value="ECO:0007669"/>
    <property type="project" value="TreeGrafter"/>
</dbReference>
<evidence type="ECO:0000256" key="1">
    <source>
        <dbReference type="SAM" id="Coils"/>
    </source>
</evidence>
<dbReference type="OMA" id="HHLLTMG"/>
<dbReference type="GO" id="GO:0005737">
    <property type="term" value="C:cytoplasm"/>
    <property type="evidence" value="ECO:0007669"/>
    <property type="project" value="GOC"/>
</dbReference>
<evidence type="ECO:0000313" key="6">
    <source>
        <dbReference type="Proteomes" id="UP000070444"/>
    </source>
</evidence>
<feature type="coiled-coil region" evidence="1">
    <location>
        <begin position="368"/>
        <end position="395"/>
    </location>
</feature>
<feature type="coiled-coil region" evidence="1">
    <location>
        <begin position="172"/>
        <end position="199"/>
    </location>
</feature>
<dbReference type="Pfam" id="PF20666">
    <property type="entry name" value="ZW10_C"/>
    <property type="match status" value="1"/>
</dbReference>
<feature type="domain" description="Centromere/kinetochore protein zw10 C-terminal" evidence="3">
    <location>
        <begin position="488"/>
        <end position="614"/>
    </location>
</feature>
<dbReference type="InterPro" id="IPR048344">
    <property type="entry name" value="Zw10_middle"/>
</dbReference>
<evidence type="ECO:0008006" key="7">
    <source>
        <dbReference type="Google" id="ProtNLM"/>
    </source>
</evidence>
<keyword evidence="6" id="KW-1185">Reference proteome</keyword>
<evidence type="ECO:0000259" key="3">
    <source>
        <dbReference type="Pfam" id="PF20666"/>
    </source>
</evidence>
<dbReference type="PANTHER" id="PTHR12205:SF0">
    <property type="entry name" value="CENTROMERE_KINETOCHORE PROTEIN ZW10 HOMOLOG"/>
    <property type="match status" value="1"/>
</dbReference>
<feature type="domain" description="ZW10 C-terminal helical" evidence="4">
    <location>
        <begin position="648"/>
        <end position="779"/>
    </location>
</feature>
<dbReference type="InterPro" id="IPR048343">
    <property type="entry name" value="ZW10_C"/>
</dbReference>
<evidence type="ECO:0000259" key="4">
    <source>
        <dbReference type="Pfam" id="PF22766"/>
    </source>
</evidence>
<dbReference type="AlphaFoldDB" id="A0A137NZC6"/>
<dbReference type="InterPro" id="IPR055148">
    <property type="entry name" value="ZW10_C_2"/>
</dbReference>
<dbReference type="GO" id="GO:0007094">
    <property type="term" value="P:mitotic spindle assembly checkpoint signaling"/>
    <property type="evidence" value="ECO:0007669"/>
    <property type="project" value="TreeGrafter"/>
</dbReference>
<dbReference type="PANTHER" id="PTHR12205">
    <property type="entry name" value="CENTROMERE/KINETOCHORE PROTEIN ZW10"/>
    <property type="match status" value="1"/>
</dbReference>
<accession>A0A137NZC6</accession>
<dbReference type="STRING" id="796925.A0A137NZC6"/>
<feature type="domain" description="Centromere/kinetochore protein zw10 middle" evidence="2">
    <location>
        <begin position="231"/>
        <end position="429"/>
    </location>
</feature>
<dbReference type="OrthoDB" id="534815at2759"/>
<keyword evidence="1" id="KW-0175">Coiled coil</keyword>
<organism evidence="5 6">
    <name type="scientific">Conidiobolus coronatus (strain ATCC 28846 / CBS 209.66 / NRRL 28638)</name>
    <name type="common">Delacroixia coronata</name>
    <dbReference type="NCBI Taxonomy" id="796925"/>
    <lineage>
        <taxon>Eukaryota</taxon>
        <taxon>Fungi</taxon>
        <taxon>Fungi incertae sedis</taxon>
        <taxon>Zoopagomycota</taxon>
        <taxon>Entomophthoromycotina</taxon>
        <taxon>Entomophthoromycetes</taxon>
        <taxon>Entomophthorales</taxon>
        <taxon>Ancylistaceae</taxon>
        <taxon>Conidiobolus</taxon>
    </lineage>
</organism>
<protein>
    <recommendedName>
        <fullName evidence="7">Retrograde transport protein Dsl1 C-terminal domain-containing protein</fullName>
    </recommendedName>
</protein>
<gene>
    <name evidence="5" type="ORF">CONCODRAFT_72426</name>
</gene>
<proteinExistence type="predicted"/>
<dbReference type="Pfam" id="PF20665">
    <property type="entry name" value="Zw10_middle"/>
    <property type="match status" value="1"/>
</dbReference>
<dbReference type="Gene3D" id="1.10.357.150">
    <property type="match status" value="1"/>
</dbReference>
<dbReference type="InterPro" id="IPR046362">
    <property type="entry name" value="Zw10/DSL1_C_sf"/>
</dbReference>
<dbReference type="Pfam" id="PF22766">
    <property type="entry name" value="ZW10_C2"/>
    <property type="match status" value="1"/>
</dbReference>
<dbReference type="EMBL" id="KQ964590">
    <property type="protein sequence ID" value="KXN68176.1"/>
    <property type="molecule type" value="Genomic_DNA"/>
</dbReference>
<dbReference type="GO" id="GO:0006888">
    <property type="term" value="P:endoplasmic reticulum to Golgi vesicle-mediated transport"/>
    <property type="evidence" value="ECO:0007669"/>
    <property type="project" value="TreeGrafter"/>
</dbReference>
<evidence type="ECO:0000259" key="2">
    <source>
        <dbReference type="Pfam" id="PF20665"/>
    </source>
</evidence>
<evidence type="ECO:0000313" key="5">
    <source>
        <dbReference type="EMBL" id="KXN68176.1"/>
    </source>
</evidence>
<dbReference type="Proteomes" id="UP000070444">
    <property type="component" value="Unassembled WGS sequence"/>
</dbReference>
<sequence>MNSSNSDSINQIINRVENIHKPIEIKEREVELDEQGLTENNTPPPNQLEKLSFNQVKEKLTSSIKQLKTTSYQEPLLNLLSNETQEFSKFDIKLKTIKTEYTEVLTKLENNDKLVNNAEDGLIKTYTETHSNLNKLTQSINNRKRLISELNLIKPILVSKFNIDELIKNNKLFESTKALNELSLDLDNLTEEQRSLKLIEHVEHWESFTREELSKKLVTSYFELVKLSAKDKLTNGNLSQITINNVKESHELIKLIDSLGSLHLILQPLHEFILTSWLTPFISHPSYHHLVKEDTNEGNGIQLTISPNNVTSLTVKDKLTELVNIINSITTYLIPKPLNLTTWFSQVYKDKLVPVLLSKVIYINLPKSIKNLEEMQSLEASIKEFEEELVKLDYLTEEDCILTTKLTPSNTLFLENKLDETLHIVRQLIMLGDLETTQLYEPDLDVESTFEESSNFLKQITDLTRLINYKNSGLGELLNELEIRKFPSFPICLVTNTTLTLLEIINQLFLEINVAPANCKQGLLNIIIDSIQLYITLTPVRLANNLDQREKLICLIHNESSYLAHKLIQIPYQLNFTNYDWFKAQKPKFEQICNSLWVLSKQGLSDYFERVKEQISRNLVEIGTWDNLEYSKNESRIKLNLTEINNLIKPLNTNFKEILPNSIYYGLLGWLINFIISELEPGIMCLTDISADESEIIKKLCQPTINLIESNFNKSIINLYLPKFKKFNALVKIMECNLDQIFYLFSDEELFEEFGFEEVENLIRALFSTSEKRESVIKSIKEYY</sequence>
<name>A0A137NZC6_CONC2</name>
<reference evidence="5 6" key="1">
    <citation type="journal article" date="2015" name="Genome Biol. Evol.">
        <title>Phylogenomic analyses indicate that early fungi evolved digesting cell walls of algal ancestors of land plants.</title>
        <authorList>
            <person name="Chang Y."/>
            <person name="Wang S."/>
            <person name="Sekimoto S."/>
            <person name="Aerts A.L."/>
            <person name="Choi C."/>
            <person name="Clum A."/>
            <person name="LaButti K.M."/>
            <person name="Lindquist E.A."/>
            <person name="Yee Ngan C."/>
            <person name="Ohm R.A."/>
            <person name="Salamov A.A."/>
            <person name="Grigoriev I.V."/>
            <person name="Spatafora J.W."/>
            <person name="Berbee M.L."/>
        </authorList>
    </citation>
    <scope>NUCLEOTIDE SEQUENCE [LARGE SCALE GENOMIC DNA]</scope>
    <source>
        <strain evidence="5 6">NRRL 28638</strain>
    </source>
</reference>